<keyword evidence="2" id="KW-0804">Transcription</keyword>
<feature type="compositionally biased region" description="Basic residues" evidence="3">
    <location>
        <begin position="116"/>
        <end position="125"/>
    </location>
</feature>
<accession>A0ABP5JY97</accession>
<dbReference type="RefSeq" id="WP_344290363.1">
    <property type="nucleotide sequence ID" value="NZ_BAAAPF010000075.1"/>
</dbReference>
<gene>
    <name evidence="4" type="ORF">GCM10009802_28230</name>
</gene>
<evidence type="ECO:0008006" key="6">
    <source>
        <dbReference type="Google" id="ProtNLM"/>
    </source>
</evidence>
<dbReference type="InterPro" id="IPR041916">
    <property type="entry name" value="Anti_sigma_zinc_sf"/>
</dbReference>
<dbReference type="Gene3D" id="1.10.10.1320">
    <property type="entry name" value="Anti-sigma factor, zinc-finger domain"/>
    <property type="match status" value="1"/>
</dbReference>
<organism evidence="4 5">
    <name type="scientific">Streptomyces synnematoformans</name>
    <dbReference type="NCBI Taxonomy" id="415721"/>
    <lineage>
        <taxon>Bacteria</taxon>
        <taxon>Bacillati</taxon>
        <taxon>Actinomycetota</taxon>
        <taxon>Actinomycetes</taxon>
        <taxon>Kitasatosporales</taxon>
        <taxon>Streptomycetaceae</taxon>
        <taxon>Streptomyces</taxon>
    </lineage>
</organism>
<evidence type="ECO:0000256" key="3">
    <source>
        <dbReference type="SAM" id="MobiDB-lite"/>
    </source>
</evidence>
<evidence type="ECO:0000256" key="2">
    <source>
        <dbReference type="ARBA" id="ARBA00023163"/>
    </source>
</evidence>
<keyword evidence="1" id="KW-0805">Transcription regulation</keyword>
<comment type="caution">
    <text evidence="4">The sequence shown here is derived from an EMBL/GenBank/DDBJ whole genome shotgun (WGS) entry which is preliminary data.</text>
</comment>
<dbReference type="EMBL" id="BAAAPF010000075">
    <property type="protein sequence ID" value="GAA2123707.1"/>
    <property type="molecule type" value="Genomic_DNA"/>
</dbReference>
<evidence type="ECO:0000256" key="1">
    <source>
        <dbReference type="ARBA" id="ARBA00023015"/>
    </source>
</evidence>
<proteinExistence type="predicted"/>
<dbReference type="Proteomes" id="UP001500443">
    <property type="component" value="Unassembled WGS sequence"/>
</dbReference>
<keyword evidence="5" id="KW-1185">Reference proteome</keyword>
<protein>
    <recommendedName>
        <fullName evidence="6">Zinc-finger domain-containing protein</fullName>
    </recommendedName>
</protein>
<feature type="region of interest" description="Disordered" evidence="3">
    <location>
        <begin position="168"/>
        <end position="204"/>
    </location>
</feature>
<evidence type="ECO:0000313" key="5">
    <source>
        <dbReference type="Proteomes" id="UP001500443"/>
    </source>
</evidence>
<feature type="compositionally biased region" description="Basic and acidic residues" evidence="3">
    <location>
        <begin position="304"/>
        <end position="317"/>
    </location>
</feature>
<reference evidence="5" key="1">
    <citation type="journal article" date="2019" name="Int. J. Syst. Evol. Microbiol.">
        <title>The Global Catalogue of Microorganisms (GCM) 10K type strain sequencing project: providing services to taxonomists for standard genome sequencing and annotation.</title>
        <authorList>
            <consortium name="The Broad Institute Genomics Platform"/>
            <consortium name="The Broad Institute Genome Sequencing Center for Infectious Disease"/>
            <person name="Wu L."/>
            <person name="Ma J."/>
        </authorList>
    </citation>
    <scope>NUCLEOTIDE SEQUENCE [LARGE SCALE GENOMIC DNA]</scope>
    <source>
        <strain evidence="5">JCM 15481</strain>
    </source>
</reference>
<feature type="region of interest" description="Disordered" evidence="3">
    <location>
        <begin position="297"/>
        <end position="317"/>
    </location>
</feature>
<sequence length="317" mass="33132">MTQTPQPPGAGDGHPEVDELADFAEGLTSPARSRQLHRHLDECAACRETREALDGVRGLLGSLPEPSPMPAEIAGRIDAALAAEARYAVDVSRETASADSPVPAPRESVSRETRPARAHRRPAAHRRADATGPGRRTRRWPRVLLGAAGAVAVVTLSIVLLDLPDTGGDDAGTSEMSAAQDGGRESAQKSVPGGGGGGDQAPLSADSLESHVLGMLPQPETREGTDAGEGAAGVEEGPFAAEEDPPQVPECVRAAVNRSEAPLAAENDTYEGTRAYVVVLPHPGDPQRVDAYVVDSSCTASPDRPGEILHRDTFRRP</sequence>
<name>A0ABP5JY97_9ACTN</name>
<feature type="region of interest" description="Disordered" evidence="3">
    <location>
        <begin position="90"/>
        <end position="136"/>
    </location>
</feature>
<evidence type="ECO:0000313" key="4">
    <source>
        <dbReference type="EMBL" id="GAA2123707.1"/>
    </source>
</evidence>